<keyword evidence="1" id="KW-1133">Transmembrane helix</keyword>
<reference evidence="3" key="1">
    <citation type="submission" date="2017-06" db="EMBL/GenBank/DDBJ databases">
        <title>Genome analysis of Fimbriiglobus ruber SP5, the first member of the order Planctomycetales with confirmed chitinolytic capability.</title>
        <authorList>
            <person name="Ravin N.V."/>
            <person name="Rakitin A.L."/>
            <person name="Ivanova A.A."/>
            <person name="Beletsky A.V."/>
            <person name="Kulichevskaya I.S."/>
            <person name="Mardanov A.V."/>
            <person name="Dedysh S.N."/>
        </authorList>
    </citation>
    <scope>NUCLEOTIDE SEQUENCE [LARGE SCALE GENOMIC DNA]</scope>
    <source>
        <strain evidence="3">SP5</strain>
    </source>
</reference>
<accession>A0A225E0A8</accession>
<gene>
    <name evidence="2" type="ORF">FRUB_04163</name>
</gene>
<proteinExistence type="predicted"/>
<dbReference type="EMBL" id="NIDE01000005">
    <property type="protein sequence ID" value="OWK42085.1"/>
    <property type="molecule type" value="Genomic_DNA"/>
</dbReference>
<keyword evidence="3" id="KW-1185">Reference proteome</keyword>
<comment type="caution">
    <text evidence="2">The sequence shown here is derived from an EMBL/GenBank/DDBJ whole genome shotgun (WGS) entry which is preliminary data.</text>
</comment>
<feature type="transmembrane region" description="Helical" evidence="1">
    <location>
        <begin position="34"/>
        <end position="58"/>
    </location>
</feature>
<keyword evidence="1" id="KW-0812">Transmembrane</keyword>
<protein>
    <submittedName>
        <fullName evidence="2">Uncharacterized protein</fullName>
    </submittedName>
</protein>
<name>A0A225E0A8_9BACT</name>
<dbReference type="AlphaFoldDB" id="A0A225E0A8"/>
<dbReference type="Proteomes" id="UP000214646">
    <property type="component" value="Unassembled WGS sequence"/>
</dbReference>
<evidence type="ECO:0000313" key="2">
    <source>
        <dbReference type="EMBL" id="OWK42085.1"/>
    </source>
</evidence>
<keyword evidence="1" id="KW-0472">Membrane</keyword>
<evidence type="ECO:0000256" key="1">
    <source>
        <dbReference type="SAM" id="Phobius"/>
    </source>
</evidence>
<organism evidence="2 3">
    <name type="scientific">Fimbriiglobus ruber</name>
    <dbReference type="NCBI Taxonomy" id="1908690"/>
    <lineage>
        <taxon>Bacteria</taxon>
        <taxon>Pseudomonadati</taxon>
        <taxon>Planctomycetota</taxon>
        <taxon>Planctomycetia</taxon>
        <taxon>Gemmatales</taxon>
        <taxon>Gemmataceae</taxon>
        <taxon>Fimbriiglobus</taxon>
    </lineage>
</organism>
<sequence length="60" mass="6460">MSYRRRIDINGRRIQRELLSGKDTVPGEETARQLVFLTVTGIAMGALGLAAVATVMGLGQ</sequence>
<evidence type="ECO:0000313" key="3">
    <source>
        <dbReference type="Proteomes" id="UP000214646"/>
    </source>
</evidence>